<evidence type="ECO:0000256" key="2">
    <source>
        <dbReference type="SAM" id="Phobius"/>
    </source>
</evidence>
<accession>A0ABU2J653</accession>
<evidence type="ECO:0000256" key="1">
    <source>
        <dbReference type="SAM" id="MobiDB-lite"/>
    </source>
</evidence>
<keyword evidence="2" id="KW-0472">Membrane</keyword>
<keyword evidence="4" id="KW-1185">Reference proteome</keyword>
<evidence type="ECO:0000313" key="3">
    <source>
        <dbReference type="EMBL" id="MDT0260477.1"/>
    </source>
</evidence>
<feature type="transmembrane region" description="Helical" evidence="2">
    <location>
        <begin position="78"/>
        <end position="99"/>
    </location>
</feature>
<feature type="transmembrane region" description="Helical" evidence="2">
    <location>
        <begin position="151"/>
        <end position="169"/>
    </location>
</feature>
<keyword evidence="2" id="KW-0812">Transmembrane</keyword>
<sequence length="263" mass="27518">MVEAINYQRGVENAWSNVATFIPKLVIFLLILVVGYFVAKAVTKILSRVLTKVGFDRAVERGGIRKALESSQYDASDILAKLVFYAIMLFVLSTAFGVFGPNPISDYLHAVIAYLPLVFVAILIVVIASAVAAAVKTLIQGSLSGLPYGRVLANSASGLILALGVVAALDQLHIATRVVDAVLYAALAAVVGVIIVAVGGGGVRTMSSRWEATAARYDEEKPRIAAAARNAPGVREQARQAAGQSSTSVRSGNHGGASAPGQR</sequence>
<feature type="compositionally biased region" description="Polar residues" evidence="1">
    <location>
        <begin position="242"/>
        <end position="251"/>
    </location>
</feature>
<organism evidence="3 4">
    <name type="scientific">Jatrophihabitans lederbergiae</name>
    <dbReference type="NCBI Taxonomy" id="3075547"/>
    <lineage>
        <taxon>Bacteria</taxon>
        <taxon>Bacillati</taxon>
        <taxon>Actinomycetota</taxon>
        <taxon>Actinomycetes</taxon>
        <taxon>Jatrophihabitantales</taxon>
        <taxon>Jatrophihabitantaceae</taxon>
        <taxon>Jatrophihabitans</taxon>
    </lineage>
</organism>
<dbReference type="Pfam" id="PF05552">
    <property type="entry name" value="MS_channel_1st_1"/>
    <property type="match status" value="2"/>
</dbReference>
<feature type="transmembrane region" description="Helical" evidence="2">
    <location>
        <begin position="181"/>
        <end position="203"/>
    </location>
</feature>
<feature type="transmembrane region" description="Helical" evidence="2">
    <location>
        <begin position="111"/>
        <end position="139"/>
    </location>
</feature>
<comment type="caution">
    <text evidence="3">The sequence shown here is derived from an EMBL/GenBank/DDBJ whole genome shotgun (WGS) entry which is preliminary data.</text>
</comment>
<name>A0ABU2J653_9ACTN</name>
<feature type="transmembrane region" description="Helical" evidence="2">
    <location>
        <begin position="21"/>
        <end position="39"/>
    </location>
</feature>
<reference evidence="4" key="1">
    <citation type="submission" date="2023-07" db="EMBL/GenBank/DDBJ databases">
        <title>30 novel species of actinomycetes from the DSMZ collection.</title>
        <authorList>
            <person name="Nouioui I."/>
        </authorList>
    </citation>
    <scope>NUCLEOTIDE SEQUENCE [LARGE SCALE GENOMIC DNA]</scope>
    <source>
        <strain evidence="4">DSM 44399</strain>
    </source>
</reference>
<feature type="region of interest" description="Disordered" evidence="1">
    <location>
        <begin position="226"/>
        <end position="263"/>
    </location>
</feature>
<gene>
    <name evidence="3" type="ORF">RM423_03625</name>
</gene>
<dbReference type="InterPro" id="IPR008910">
    <property type="entry name" value="MSC_TM_helix"/>
</dbReference>
<evidence type="ECO:0000313" key="4">
    <source>
        <dbReference type="Proteomes" id="UP001183176"/>
    </source>
</evidence>
<dbReference type="Gene3D" id="1.10.287.1260">
    <property type="match status" value="1"/>
</dbReference>
<keyword evidence="2" id="KW-1133">Transmembrane helix</keyword>
<proteinExistence type="predicted"/>
<protein>
    <submittedName>
        <fullName evidence="3">Uncharacterized protein</fullName>
    </submittedName>
</protein>
<dbReference type="RefSeq" id="WP_311421628.1">
    <property type="nucleotide sequence ID" value="NZ_JAVREH010000003.1"/>
</dbReference>
<dbReference type="EMBL" id="JAVREH010000003">
    <property type="protein sequence ID" value="MDT0260477.1"/>
    <property type="molecule type" value="Genomic_DNA"/>
</dbReference>
<dbReference type="Proteomes" id="UP001183176">
    <property type="component" value="Unassembled WGS sequence"/>
</dbReference>